<proteinExistence type="predicted"/>
<organism evidence="2 3">
    <name type="scientific">Brassica cretica</name>
    <name type="common">Mustard</name>
    <dbReference type="NCBI Taxonomy" id="69181"/>
    <lineage>
        <taxon>Eukaryota</taxon>
        <taxon>Viridiplantae</taxon>
        <taxon>Streptophyta</taxon>
        <taxon>Embryophyta</taxon>
        <taxon>Tracheophyta</taxon>
        <taxon>Spermatophyta</taxon>
        <taxon>Magnoliopsida</taxon>
        <taxon>eudicotyledons</taxon>
        <taxon>Gunneridae</taxon>
        <taxon>Pentapetalae</taxon>
        <taxon>rosids</taxon>
        <taxon>malvids</taxon>
        <taxon>Brassicales</taxon>
        <taxon>Brassicaceae</taxon>
        <taxon>Brassiceae</taxon>
        <taxon>Brassica</taxon>
    </lineage>
</organism>
<evidence type="ECO:0000313" key="2">
    <source>
        <dbReference type="EMBL" id="KAF2579809.1"/>
    </source>
</evidence>
<accession>A0A8S9JDR2</accession>
<feature type="region of interest" description="Disordered" evidence="1">
    <location>
        <begin position="42"/>
        <end position="71"/>
    </location>
</feature>
<comment type="caution">
    <text evidence="2">The sequence shown here is derived from an EMBL/GenBank/DDBJ whole genome shotgun (WGS) entry which is preliminary data.</text>
</comment>
<evidence type="ECO:0000313" key="3">
    <source>
        <dbReference type="Proteomes" id="UP000712281"/>
    </source>
</evidence>
<dbReference type="AlphaFoldDB" id="A0A8S9JDR2"/>
<sequence length="118" mass="12544">MSERFSSTKFGSVMTGSSAKSGSVMTVSLILDRIVWMDHGARRRTSQTQAQRSWTSEPVAGRGPGLRRIGEDKGSKLDAVYNRWAMRSAPAAGLLAKSAGTAGDQLNSAELSIQVLGS</sequence>
<feature type="compositionally biased region" description="Low complexity" evidence="1">
    <location>
        <begin position="46"/>
        <end position="56"/>
    </location>
</feature>
<name>A0A8S9JDR2_BRACR</name>
<reference evidence="2" key="1">
    <citation type="submission" date="2019-12" db="EMBL/GenBank/DDBJ databases">
        <title>Genome sequencing and annotation of Brassica cretica.</title>
        <authorList>
            <person name="Studholme D.J."/>
            <person name="Sarris P.F."/>
        </authorList>
    </citation>
    <scope>NUCLEOTIDE SEQUENCE</scope>
    <source>
        <strain evidence="2">PFS-001/15</strain>
        <tissue evidence="2">Leaf</tissue>
    </source>
</reference>
<feature type="region of interest" description="Disordered" evidence="1">
    <location>
        <begin position="1"/>
        <end position="22"/>
    </location>
</feature>
<dbReference type="Proteomes" id="UP000712281">
    <property type="component" value="Unassembled WGS sequence"/>
</dbReference>
<gene>
    <name evidence="2" type="ORF">F2Q68_00003545</name>
</gene>
<evidence type="ECO:0000256" key="1">
    <source>
        <dbReference type="SAM" id="MobiDB-lite"/>
    </source>
</evidence>
<dbReference type="EMBL" id="QGKW02001660">
    <property type="protein sequence ID" value="KAF2579809.1"/>
    <property type="molecule type" value="Genomic_DNA"/>
</dbReference>
<protein>
    <submittedName>
        <fullName evidence="2">Uncharacterized protein</fullName>
    </submittedName>
</protein>